<dbReference type="InterPro" id="IPR043129">
    <property type="entry name" value="ATPase_NBD"/>
</dbReference>
<evidence type="ECO:0000313" key="3">
    <source>
        <dbReference type="Proteomes" id="UP000324209"/>
    </source>
</evidence>
<dbReference type="Proteomes" id="UP000324209">
    <property type="component" value="Chromosome"/>
</dbReference>
<name>A0A5C1QKZ5_9SPIO</name>
<dbReference type="CDD" id="cd24032">
    <property type="entry name" value="ASKHA_NBD_TsaB"/>
    <property type="match status" value="1"/>
</dbReference>
<dbReference type="KEGG" id="ock:EXM22_04075"/>
<dbReference type="OrthoDB" id="9784166at2"/>
<dbReference type="GO" id="GO:0016740">
    <property type="term" value="F:transferase activity"/>
    <property type="evidence" value="ECO:0007669"/>
    <property type="project" value="UniProtKB-KW"/>
</dbReference>
<dbReference type="InterPro" id="IPR022496">
    <property type="entry name" value="T6A_TsaB"/>
</dbReference>
<dbReference type="InterPro" id="IPR000905">
    <property type="entry name" value="Gcp-like_dom"/>
</dbReference>
<dbReference type="Gene3D" id="3.30.420.200">
    <property type="match status" value="1"/>
</dbReference>
<keyword evidence="2" id="KW-0808">Transferase</keyword>
<protein>
    <submittedName>
        <fullName evidence="2">tRNA (Adenosine(37)-N6)-threonylcarbamoyltransferase complex dimerization subunit type 1 TsaB</fullName>
    </submittedName>
</protein>
<evidence type="ECO:0000259" key="1">
    <source>
        <dbReference type="Pfam" id="PF00814"/>
    </source>
</evidence>
<dbReference type="Pfam" id="PF00814">
    <property type="entry name" value="TsaD"/>
    <property type="match status" value="1"/>
</dbReference>
<sequence>MVNCVLSVDTASSLLGVCLKKENSWFEMTIQDGLKHSENLMDTILLILKEGNVKKEELELLVCSEGPGSFTGLRIGMSTIKGMAFGLKIPHTTILTTDYLAYGYDYFPGAVVPILDARKKRYYCGIYSEGQSISGALDLSEDQLLAKLEKFENVLFTGPDCSMIKTDSRPGLFFDGNGSQGRSRQLLELGIKRFQKEGALDESSGPLYLRKSEAEIALYGDHI</sequence>
<evidence type="ECO:0000313" key="2">
    <source>
        <dbReference type="EMBL" id="QEN07206.1"/>
    </source>
</evidence>
<dbReference type="EMBL" id="CP036150">
    <property type="protein sequence ID" value="QEN07206.1"/>
    <property type="molecule type" value="Genomic_DNA"/>
</dbReference>
<dbReference type="SUPFAM" id="SSF53067">
    <property type="entry name" value="Actin-like ATPase domain"/>
    <property type="match status" value="1"/>
</dbReference>
<accession>A0A5C1QKZ5</accession>
<feature type="domain" description="Gcp-like" evidence="1">
    <location>
        <begin position="35"/>
        <end position="145"/>
    </location>
</feature>
<dbReference type="NCBIfam" id="TIGR03725">
    <property type="entry name" value="T6A_YeaZ"/>
    <property type="match status" value="1"/>
</dbReference>
<dbReference type="AlphaFoldDB" id="A0A5C1QKZ5"/>
<proteinExistence type="predicted"/>
<keyword evidence="3" id="KW-1185">Reference proteome</keyword>
<dbReference type="GO" id="GO:0002949">
    <property type="term" value="P:tRNA threonylcarbamoyladenosine modification"/>
    <property type="evidence" value="ECO:0007669"/>
    <property type="project" value="InterPro"/>
</dbReference>
<organism evidence="2 3">
    <name type="scientific">Oceanispirochaeta crateris</name>
    <dbReference type="NCBI Taxonomy" id="2518645"/>
    <lineage>
        <taxon>Bacteria</taxon>
        <taxon>Pseudomonadati</taxon>
        <taxon>Spirochaetota</taxon>
        <taxon>Spirochaetia</taxon>
        <taxon>Spirochaetales</taxon>
        <taxon>Spirochaetaceae</taxon>
        <taxon>Oceanispirochaeta</taxon>
    </lineage>
</organism>
<gene>
    <name evidence="2" type="primary">tsaB</name>
    <name evidence="2" type="ORF">EXM22_04075</name>
</gene>
<dbReference type="Gene3D" id="3.30.420.40">
    <property type="match status" value="1"/>
</dbReference>
<reference evidence="2 3" key="1">
    <citation type="submission" date="2019-02" db="EMBL/GenBank/DDBJ databases">
        <title>Complete Genome Sequence and Methylome Analysis of free living Spirochaetas.</title>
        <authorList>
            <person name="Fomenkov A."/>
            <person name="Dubinina G."/>
            <person name="Leshcheva N."/>
            <person name="Mikheeva N."/>
            <person name="Grabovich M."/>
            <person name="Vincze T."/>
            <person name="Roberts R.J."/>
        </authorList>
    </citation>
    <scope>NUCLEOTIDE SEQUENCE [LARGE SCALE GENOMIC DNA]</scope>
    <source>
        <strain evidence="2 3">K2</strain>
    </source>
</reference>